<evidence type="ECO:0000256" key="2">
    <source>
        <dbReference type="ARBA" id="ARBA00004752"/>
    </source>
</evidence>
<evidence type="ECO:0000313" key="15">
    <source>
        <dbReference type="Proteomes" id="UP000282654"/>
    </source>
</evidence>
<dbReference type="EC" id="2.5.1.7" evidence="12"/>
<dbReference type="Pfam" id="PF00275">
    <property type="entry name" value="EPSP_synthase"/>
    <property type="match status" value="1"/>
</dbReference>
<comment type="similarity">
    <text evidence="10 12">Belongs to the EPSP synthase family. MurA subfamily.</text>
</comment>
<keyword evidence="15" id="KW-1185">Reference proteome</keyword>
<comment type="pathway">
    <text evidence="2 12">Cell wall biogenesis; peptidoglycan biosynthesis.</text>
</comment>
<evidence type="ECO:0000256" key="4">
    <source>
        <dbReference type="ARBA" id="ARBA00022618"/>
    </source>
</evidence>
<feature type="modified residue" description="2-(S-cysteinyl)pyruvic acid O-phosphothioketal" evidence="12">
    <location>
        <position position="115"/>
    </location>
</feature>
<dbReference type="CDD" id="cd01555">
    <property type="entry name" value="UdpNAET"/>
    <property type="match status" value="1"/>
</dbReference>
<evidence type="ECO:0000313" key="14">
    <source>
        <dbReference type="EMBL" id="RPF46777.1"/>
    </source>
</evidence>
<feature type="active site" description="Proton donor" evidence="12">
    <location>
        <position position="115"/>
    </location>
</feature>
<keyword evidence="9 12" id="KW-0961">Cell wall biogenesis/degradation</keyword>
<dbReference type="GO" id="GO:0071555">
    <property type="term" value="P:cell wall organization"/>
    <property type="evidence" value="ECO:0007669"/>
    <property type="project" value="UniProtKB-KW"/>
</dbReference>
<dbReference type="NCBIfam" id="TIGR01072">
    <property type="entry name" value="murA"/>
    <property type="match status" value="1"/>
</dbReference>
<sequence length="417" mass="44772">MRFVIKGPNRLYGTIETSGAKNAVLPILAGTLLCDGQSIIEGVPQLKDVDVMCDVLSHLGAKTVRNGATLTIDTASLRLEEVSEELMRRMRASALVLGPLLARFGRARISQPGGCNIGSRPIDLHLKGLRALGAEIKERSGYITAEVGRLKGADIHLDIPSVGATENLMMAAVFAAGTTIIRNAAREPEIVDLQNFLNRAGARIRGAGTSTIKVDGVKSLRAPQGHRVIPDRIEAGTHIIAAALTGGEVVVKNVIPEHLEPLLAKLREAGVDIQVERDAVRVRREGVLKAVDIRTMPYPGFPTDLQAQMCALLAVARGTSVVTETVFDNRFKHVPELRRMGADIYAEGRAIIIRGVERLTGARVEAPDLRAGAALVLAGLAAENTTVVDNVAHIDRGYEKIEEKYRSLGAAIERLVS</sequence>
<dbReference type="NCBIfam" id="NF006873">
    <property type="entry name" value="PRK09369.1"/>
    <property type="match status" value="1"/>
</dbReference>
<evidence type="ECO:0000256" key="11">
    <source>
        <dbReference type="ARBA" id="ARBA00047527"/>
    </source>
</evidence>
<dbReference type="GO" id="GO:0008360">
    <property type="term" value="P:regulation of cell shape"/>
    <property type="evidence" value="ECO:0007669"/>
    <property type="project" value="UniProtKB-KW"/>
</dbReference>
<evidence type="ECO:0000256" key="12">
    <source>
        <dbReference type="HAMAP-Rule" id="MF_00111"/>
    </source>
</evidence>
<dbReference type="FunFam" id="3.65.10.10:FF:000001">
    <property type="entry name" value="UDP-N-acetylglucosamine 1-carboxyvinyltransferase"/>
    <property type="match status" value="1"/>
</dbReference>
<dbReference type="InterPro" id="IPR005750">
    <property type="entry name" value="UDP_GlcNAc_COvinyl_MurA"/>
</dbReference>
<evidence type="ECO:0000256" key="3">
    <source>
        <dbReference type="ARBA" id="ARBA00022490"/>
    </source>
</evidence>
<keyword evidence="3 12" id="KW-0963">Cytoplasm</keyword>
<gene>
    <name evidence="12" type="primary">murA</name>
    <name evidence="14" type="ORF">EDD75_1035</name>
</gene>
<proteinExistence type="inferred from homology"/>
<organism evidence="14 15">
    <name type="scientific">Thermodesulfitimonas autotrophica</name>
    <dbReference type="NCBI Taxonomy" id="1894989"/>
    <lineage>
        <taxon>Bacteria</taxon>
        <taxon>Bacillati</taxon>
        <taxon>Bacillota</taxon>
        <taxon>Clostridia</taxon>
        <taxon>Thermoanaerobacterales</taxon>
        <taxon>Thermoanaerobacteraceae</taxon>
        <taxon>Thermodesulfitimonas</taxon>
    </lineage>
</organism>
<evidence type="ECO:0000256" key="6">
    <source>
        <dbReference type="ARBA" id="ARBA00022960"/>
    </source>
</evidence>
<reference evidence="14 15" key="1">
    <citation type="submission" date="2018-11" db="EMBL/GenBank/DDBJ databases">
        <title>Genomic Encyclopedia of Type Strains, Phase IV (KMG-IV): sequencing the most valuable type-strain genomes for metagenomic binning, comparative biology and taxonomic classification.</title>
        <authorList>
            <person name="Goeker M."/>
        </authorList>
    </citation>
    <scope>NUCLEOTIDE SEQUENCE [LARGE SCALE GENOMIC DNA]</scope>
    <source>
        <strain evidence="14 15">DSM 102936</strain>
    </source>
</reference>
<dbReference type="GO" id="GO:0051301">
    <property type="term" value="P:cell division"/>
    <property type="evidence" value="ECO:0007669"/>
    <property type="project" value="UniProtKB-KW"/>
</dbReference>
<feature type="domain" description="Enolpyruvate transferase" evidence="13">
    <location>
        <begin position="6"/>
        <end position="404"/>
    </location>
</feature>
<dbReference type="InterPro" id="IPR001986">
    <property type="entry name" value="Enolpyruvate_Tfrase_dom"/>
</dbReference>
<evidence type="ECO:0000256" key="1">
    <source>
        <dbReference type="ARBA" id="ARBA00004496"/>
    </source>
</evidence>
<feature type="binding site" evidence="12">
    <location>
        <position position="91"/>
    </location>
    <ligand>
        <name>UDP-N-acetyl-alpha-D-glucosamine</name>
        <dbReference type="ChEBI" id="CHEBI:57705"/>
    </ligand>
</feature>
<dbReference type="Gene3D" id="3.65.10.10">
    <property type="entry name" value="Enolpyruvate transferase domain"/>
    <property type="match status" value="2"/>
</dbReference>
<dbReference type="GO" id="GO:0019277">
    <property type="term" value="P:UDP-N-acetylgalactosamine biosynthetic process"/>
    <property type="evidence" value="ECO:0007669"/>
    <property type="project" value="InterPro"/>
</dbReference>
<dbReference type="GO" id="GO:0009252">
    <property type="term" value="P:peptidoglycan biosynthetic process"/>
    <property type="evidence" value="ECO:0007669"/>
    <property type="project" value="UniProtKB-UniRule"/>
</dbReference>
<keyword evidence="5 12" id="KW-0808">Transferase</keyword>
<dbReference type="AlphaFoldDB" id="A0A3N5APM4"/>
<keyword evidence="6 12" id="KW-0133">Cell shape</keyword>
<comment type="function">
    <text evidence="12">Cell wall formation. Adds enolpyruvyl to UDP-N-acetylglucosamine.</text>
</comment>
<comment type="subcellular location">
    <subcellularLocation>
        <location evidence="1 12">Cytoplasm</location>
    </subcellularLocation>
</comment>
<feature type="binding site" evidence="12">
    <location>
        <position position="326"/>
    </location>
    <ligand>
        <name>UDP-N-acetyl-alpha-D-glucosamine</name>
        <dbReference type="ChEBI" id="CHEBI:57705"/>
    </ligand>
</feature>
<keyword evidence="4 12" id="KW-0132">Cell division</keyword>
<dbReference type="InterPro" id="IPR036968">
    <property type="entry name" value="Enolpyruvate_Tfrase_sf"/>
</dbReference>
<dbReference type="OrthoDB" id="9803760at2"/>
<dbReference type="RefSeq" id="WP_123929001.1">
    <property type="nucleotide sequence ID" value="NZ_RKRE01000002.1"/>
</dbReference>
<dbReference type="EMBL" id="RKRE01000002">
    <property type="protein sequence ID" value="RPF46777.1"/>
    <property type="molecule type" value="Genomic_DNA"/>
</dbReference>
<comment type="caution">
    <text evidence="12">Lacks conserved residue(s) required for the propagation of feature annotation.</text>
</comment>
<keyword evidence="8 12" id="KW-0131">Cell cycle</keyword>
<evidence type="ECO:0000256" key="9">
    <source>
        <dbReference type="ARBA" id="ARBA00023316"/>
    </source>
</evidence>
<keyword evidence="7 12" id="KW-0573">Peptidoglycan synthesis</keyword>
<dbReference type="GO" id="GO:0005737">
    <property type="term" value="C:cytoplasm"/>
    <property type="evidence" value="ECO:0007669"/>
    <property type="project" value="UniProtKB-SubCell"/>
</dbReference>
<comment type="caution">
    <text evidence="14">The sequence shown here is derived from an EMBL/GenBank/DDBJ whole genome shotgun (WGS) entry which is preliminary data.</text>
</comment>
<feature type="binding site" evidence="12">
    <location>
        <position position="304"/>
    </location>
    <ligand>
        <name>UDP-N-acetyl-alpha-D-glucosamine</name>
        <dbReference type="ChEBI" id="CHEBI:57705"/>
    </ligand>
</feature>
<dbReference type="HAMAP" id="MF_00111">
    <property type="entry name" value="MurA"/>
    <property type="match status" value="1"/>
</dbReference>
<evidence type="ECO:0000256" key="5">
    <source>
        <dbReference type="ARBA" id="ARBA00022679"/>
    </source>
</evidence>
<protein>
    <recommendedName>
        <fullName evidence="12">UDP-N-acetylglucosamine 1-carboxyvinyltransferase</fullName>
        <ecNumber evidence="12">2.5.1.7</ecNumber>
    </recommendedName>
    <alternativeName>
        <fullName evidence="12">Enoylpyruvate transferase</fullName>
    </alternativeName>
    <alternativeName>
        <fullName evidence="12">UDP-N-acetylglucosamine enolpyruvyl transferase</fullName>
        <shortName evidence="12">EPT</shortName>
    </alternativeName>
</protein>
<dbReference type="SUPFAM" id="SSF55205">
    <property type="entry name" value="EPT/RTPC-like"/>
    <property type="match status" value="1"/>
</dbReference>
<evidence type="ECO:0000256" key="10">
    <source>
        <dbReference type="ARBA" id="ARBA00038367"/>
    </source>
</evidence>
<dbReference type="InterPro" id="IPR013792">
    <property type="entry name" value="RNA3'P_cycl/enolpyr_Trfase_a/b"/>
</dbReference>
<dbReference type="Proteomes" id="UP000282654">
    <property type="component" value="Unassembled WGS sequence"/>
</dbReference>
<accession>A0A3N5APM4</accession>
<evidence type="ECO:0000256" key="8">
    <source>
        <dbReference type="ARBA" id="ARBA00023306"/>
    </source>
</evidence>
<name>A0A3N5APM4_9THEO</name>
<dbReference type="InterPro" id="IPR050068">
    <property type="entry name" value="MurA_subfamily"/>
</dbReference>
<feature type="binding site" evidence="12">
    <location>
        <begin position="120"/>
        <end position="124"/>
    </location>
    <ligand>
        <name>UDP-N-acetyl-alpha-D-glucosamine</name>
        <dbReference type="ChEBI" id="CHEBI:57705"/>
    </ligand>
</feature>
<dbReference type="UniPathway" id="UPA00219"/>
<dbReference type="PANTHER" id="PTHR43783">
    <property type="entry name" value="UDP-N-ACETYLGLUCOSAMINE 1-CARBOXYVINYLTRANSFERASE"/>
    <property type="match status" value="1"/>
</dbReference>
<comment type="catalytic activity">
    <reaction evidence="11 12">
        <text>phosphoenolpyruvate + UDP-N-acetyl-alpha-D-glucosamine = UDP-N-acetyl-3-O-(1-carboxyvinyl)-alpha-D-glucosamine + phosphate</text>
        <dbReference type="Rhea" id="RHEA:18681"/>
        <dbReference type="ChEBI" id="CHEBI:43474"/>
        <dbReference type="ChEBI" id="CHEBI:57705"/>
        <dbReference type="ChEBI" id="CHEBI:58702"/>
        <dbReference type="ChEBI" id="CHEBI:68483"/>
        <dbReference type="EC" id="2.5.1.7"/>
    </reaction>
</comment>
<evidence type="ECO:0000256" key="7">
    <source>
        <dbReference type="ARBA" id="ARBA00022984"/>
    </source>
</evidence>
<feature type="binding site" evidence="12">
    <location>
        <begin position="21"/>
        <end position="22"/>
    </location>
    <ligand>
        <name>phosphoenolpyruvate</name>
        <dbReference type="ChEBI" id="CHEBI:58702"/>
    </ligand>
</feature>
<dbReference type="PANTHER" id="PTHR43783:SF1">
    <property type="entry name" value="UDP-N-ACETYLGLUCOSAMINE 1-CARBOXYVINYLTRANSFERASE"/>
    <property type="match status" value="1"/>
</dbReference>
<evidence type="ECO:0000259" key="13">
    <source>
        <dbReference type="Pfam" id="PF00275"/>
    </source>
</evidence>
<dbReference type="GO" id="GO:0008760">
    <property type="term" value="F:UDP-N-acetylglucosamine 1-carboxyvinyltransferase activity"/>
    <property type="evidence" value="ECO:0007669"/>
    <property type="project" value="UniProtKB-UniRule"/>
</dbReference>
<keyword evidence="12" id="KW-0670">Pyruvate</keyword>